<dbReference type="STRING" id="1274631.LMTR13_15290"/>
<dbReference type="Proteomes" id="UP000092839">
    <property type="component" value="Chromosome"/>
</dbReference>
<dbReference type="AlphaFoldDB" id="A0A1B1UEY7"/>
<protein>
    <recommendedName>
        <fullName evidence="3">DUF1835 domain-containing protein</fullName>
    </recommendedName>
</protein>
<keyword evidence="2" id="KW-1185">Reference proteome</keyword>
<organism evidence="1 2">
    <name type="scientific">Bradyrhizobium icense</name>
    <dbReference type="NCBI Taxonomy" id="1274631"/>
    <lineage>
        <taxon>Bacteria</taxon>
        <taxon>Pseudomonadati</taxon>
        <taxon>Pseudomonadota</taxon>
        <taxon>Alphaproteobacteria</taxon>
        <taxon>Hyphomicrobiales</taxon>
        <taxon>Nitrobacteraceae</taxon>
        <taxon>Bradyrhizobium</taxon>
    </lineage>
</organism>
<accession>A0A1B1UEY7</accession>
<gene>
    <name evidence="1" type="ORF">LMTR13_15290</name>
</gene>
<evidence type="ECO:0000313" key="1">
    <source>
        <dbReference type="EMBL" id="ANW01330.1"/>
    </source>
</evidence>
<evidence type="ECO:0008006" key="3">
    <source>
        <dbReference type="Google" id="ProtNLM"/>
    </source>
</evidence>
<evidence type="ECO:0000313" key="2">
    <source>
        <dbReference type="Proteomes" id="UP000092839"/>
    </source>
</evidence>
<dbReference type="KEGG" id="bic:LMTR13_15290"/>
<dbReference type="EMBL" id="CP016428">
    <property type="protein sequence ID" value="ANW01330.1"/>
    <property type="molecule type" value="Genomic_DNA"/>
</dbReference>
<name>A0A1B1UEY7_9BRAD</name>
<dbReference type="RefSeq" id="WP_065728592.1">
    <property type="nucleotide sequence ID" value="NZ_CP016428.1"/>
</dbReference>
<proteinExistence type="predicted"/>
<reference evidence="1 2" key="1">
    <citation type="submission" date="2016-07" db="EMBL/GenBank/DDBJ databases">
        <title>Complete genome sequence of Bradyrhizobium icense LMTR 13T, a potential inoculant strain isolated from lima bean (Phaseolus lunatus) in Peru.</title>
        <authorList>
            <person name="Ormeno-Orrillo E."/>
            <person name="Duran D."/>
            <person name="Rogel M.A."/>
            <person name="Rey L."/>
            <person name="Imperial J."/>
            <person name="Ruiz-Argueso T."/>
            <person name="Martinez-Romero E."/>
        </authorList>
    </citation>
    <scope>NUCLEOTIDE SEQUENCE [LARGE SCALE GENOMIC DNA]</scope>
    <source>
        <strain evidence="1 2">LMTR 13</strain>
    </source>
</reference>
<sequence length="326" mass="37655">MKPLILTGWPMPDFDFADLALDLAFFDFIWGQQPSPDELAAHLGPRTASHSHDRATHWSDWGGSQWKHSKSRKHRDLSLAEFCQHYETVELWFDVRPKAQMKLIWLLDYFRSYPQTVGRLKLRLVDLDMRALDKFGRWDPPAVDVTEKELATASTAWQAWRSPTPEACFDLLGKDLSALPLLRPVLIDLLEELPSSSTGLGASEMRMLELIARGYSLTNALFHLYQLRQTRIFSEWEYGYLLDGLAHGPRPAVAGLDEELRTLDRENLRDRHAAYLRSRLSLTEFGRAVVAHGEDFSRHNPIDRWWGGTHLTNDNLWRWNQILLAP</sequence>